<name>A0A0F9UGV1_9ZZZZ</name>
<sequence>MFVSYYACLVLKLPQAVIASNPAIEELICVSGITHFFSASDKIFINVSPEIILWNSPGALVSPIISSMILFRSNISSDVS</sequence>
<evidence type="ECO:0000313" key="1">
    <source>
        <dbReference type="EMBL" id="KKN86597.1"/>
    </source>
</evidence>
<accession>A0A0F9UGV1</accession>
<gene>
    <name evidence="1" type="ORF">LCGC14_0267730</name>
</gene>
<protein>
    <submittedName>
        <fullName evidence="1">Uncharacterized protein</fullName>
    </submittedName>
</protein>
<dbReference type="EMBL" id="LAZR01000146">
    <property type="protein sequence ID" value="KKN86597.1"/>
    <property type="molecule type" value="Genomic_DNA"/>
</dbReference>
<proteinExistence type="predicted"/>
<comment type="caution">
    <text evidence="1">The sequence shown here is derived from an EMBL/GenBank/DDBJ whole genome shotgun (WGS) entry which is preliminary data.</text>
</comment>
<reference evidence="1" key="1">
    <citation type="journal article" date="2015" name="Nature">
        <title>Complex archaea that bridge the gap between prokaryotes and eukaryotes.</title>
        <authorList>
            <person name="Spang A."/>
            <person name="Saw J.H."/>
            <person name="Jorgensen S.L."/>
            <person name="Zaremba-Niedzwiedzka K."/>
            <person name="Martijn J."/>
            <person name="Lind A.E."/>
            <person name="van Eijk R."/>
            <person name="Schleper C."/>
            <person name="Guy L."/>
            <person name="Ettema T.J."/>
        </authorList>
    </citation>
    <scope>NUCLEOTIDE SEQUENCE</scope>
</reference>
<organism evidence="1">
    <name type="scientific">marine sediment metagenome</name>
    <dbReference type="NCBI Taxonomy" id="412755"/>
    <lineage>
        <taxon>unclassified sequences</taxon>
        <taxon>metagenomes</taxon>
        <taxon>ecological metagenomes</taxon>
    </lineage>
</organism>
<dbReference type="AlphaFoldDB" id="A0A0F9UGV1"/>